<sequence>MLVQLFSSSHNCVVFYQQHHNVISTLFQNYLCLYRKRCQWIRRLFGLGSPFVYTKMKQFDMNNRYLQVHLQHNETR</sequence>
<keyword evidence="2" id="KW-1185">Reference proteome</keyword>
<accession>A0A8S1KHU7</accession>
<gene>
    <name evidence="1" type="ORF">PSON_ATCC_30995.1.T0050003</name>
</gene>
<organism evidence="1 2">
    <name type="scientific">Paramecium sonneborni</name>
    <dbReference type="NCBI Taxonomy" id="65129"/>
    <lineage>
        <taxon>Eukaryota</taxon>
        <taxon>Sar</taxon>
        <taxon>Alveolata</taxon>
        <taxon>Ciliophora</taxon>
        <taxon>Intramacronucleata</taxon>
        <taxon>Oligohymenophorea</taxon>
        <taxon>Peniculida</taxon>
        <taxon>Parameciidae</taxon>
        <taxon>Paramecium</taxon>
    </lineage>
</organism>
<protein>
    <submittedName>
        <fullName evidence="1">Uncharacterized protein</fullName>
    </submittedName>
</protein>
<reference evidence="1" key="1">
    <citation type="submission" date="2021-01" db="EMBL/GenBank/DDBJ databases">
        <authorList>
            <consortium name="Genoscope - CEA"/>
            <person name="William W."/>
        </authorList>
    </citation>
    <scope>NUCLEOTIDE SEQUENCE</scope>
</reference>
<evidence type="ECO:0000313" key="2">
    <source>
        <dbReference type="Proteomes" id="UP000692954"/>
    </source>
</evidence>
<dbReference type="Proteomes" id="UP000692954">
    <property type="component" value="Unassembled WGS sequence"/>
</dbReference>
<evidence type="ECO:0000313" key="1">
    <source>
        <dbReference type="EMBL" id="CAD8050414.1"/>
    </source>
</evidence>
<comment type="caution">
    <text evidence="1">The sequence shown here is derived from an EMBL/GenBank/DDBJ whole genome shotgun (WGS) entry which is preliminary data.</text>
</comment>
<dbReference type="EMBL" id="CAJJDN010000005">
    <property type="protein sequence ID" value="CAD8050414.1"/>
    <property type="molecule type" value="Genomic_DNA"/>
</dbReference>
<name>A0A8S1KHU7_9CILI</name>
<dbReference type="AlphaFoldDB" id="A0A8S1KHU7"/>
<proteinExistence type="predicted"/>